<reference evidence="1" key="1">
    <citation type="submission" date="2017-05" db="UniProtKB">
        <authorList>
            <consortium name="EnsemblMetazoa"/>
        </authorList>
    </citation>
    <scope>IDENTIFICATION</scope>
</reference>
<protein>
    <recommendedName>
        <fullName evidence="2">Fibronectin type-III domain-containing protein</fullName>
    </recommendedName>
</protein>
<dbReference type="EnsemblMetazoa" id="Aqu2.1.22760_001">
    <property type="protein sequence ID" value="Aqu2.1.22760_001"/>
    <property type="gene ID" value="Aqu2.1.22760"/>
</dbReference>
<proteinExistence type="predicted"/>
<evidence type="ECO:0000313" key="1">
    <source>
        <dbReference type="EnsemblMetazoa" id="Aqu2.1.22760_001"/>
    </source>
</evidence>
<dbReference type="InParanoid" id="A0A1X7U4T7"/>
<accession>A0A1X7U4T7</accession>
<name>A0A1X7U4T7_AMPQE</name>
<sequence length="89" mass="9671">LIQIDITVQPVSINTTLNSTVVFSCEAVAGELTVRVEFSDNNTHLGQLASVVDLDYNGSSVLLTWTAPYTLDNVPITPYSILLILILVH</sequence>
<dbReference type="AlphaFoldDB" id="A0A1X7U4T7"/>
<organism evidence="1">
    <name type="scientific">Amphimedon queenslandica</name>
    <name type="common">Sponge</name>
    <dbReference type="NCBI Taxonomy" id="400682"/>
    <lineage>
        <taxon>Eukaryota</taxon>
        <taxon>Metazoa</taxon>
        <taxon>Porifera</taxon>
        <taxon>Demospongiae</taxon>
        <taxon>Heteroscleromorpha</taxon>
        <taxon>Haplosclerida</taxon>
        <taxon>Niphatidae</taxon>
        <taxon>Amphimedon</taxon>
    </lineage>
</organism>
<evidence type="ECO:0008006" key="2">
    <source>
        <dbReference type="Google" id="ProtNLM"/>
    </source>
</evidence>